<dbReference type="SUPFAM" id="SSF52980">
    <property type="entry name" value="Restriction endonuclease-like"/>
    <property type="match status" value="1"/>
</dbReference>
<organism evidence="1">
    <name type="scientific">freshwater metagenome</name>
    <dbReference type="NCBI Taxonomy" id="449393"/>
    <lineage>
        <taxon>unclassified sequences</taxon>
        <taxon>metagenomes</taxon>
        <taxon>ecological metagenomes</taxon>
    </lineage>
</organism>
<protein>
    <submittedName>
        <fullName evidence="1">Unannotated protein</fullName>
    </submittedName>
</protein>
<dbReference type="Pfam" id="PF02021">
    <property type="entry name" value="UPF0102"/>
    <property type="match status" value="1"/>
</dbReference>
<gene>
    <name evidence="1" type="ORF">UFOPK3554_00681</name>
</gene>
<sequence>MPTVKKNNKVLGAFGEEVIVKELISKNFEIIERNWRIREGEIDIIALSPDGFFSFVEVKTRSSLAFGHPFEAITPVKAQRLQRLALAWLATHKCLGCDYRIDIAAVLIDSSGGFSTEYRVGVL</sequence>
<dbReference type="CDD" id="cd20736">
    <property type="entry name" value="PoNe_Nuclease"/>
    <property type="match status" value="1"/>
</dbReference>
<dbReference type="Gene3D" id="3.40.1350.10">
    <property type="match status" value="1"/>
</dbReference>
<dbReference type="HAMAP" id="MF_00048">
    <property type="entry name" value="UPF0102"/>
    <property type="match status" value="1"/>
</dbReference>
<reference evidence="1" key="1">
    <citation type="submission" date="2020-05" db="EMBL/GenBank/DDBJ databases">
        <authorList>
            <person name="Chiriac C."/>
            <person name="Salcher M."/>
            <person name="Ghai R."/>
            <person name="Kavagutti S V."/>
        </authorList>
    </citation>
    <scope>NUCLEOTIDE SEQUENCE</scope>
</reference>
<dbReference type="AlphaFoldDB" id="A0A6J7XS10"/>
<dbReference type="GO" id="GO:0003676">
    <property type="term" value="F:nucleic acid binding"/>
    <property type="evidence" value="ECO:0007669"/>
    <property type="project" value="InterPro"/>
</dbReference>
<dbReference type="EMBL" id="CAFBSG010000008">
    <property type="protein sequence ID" value="CAB5240150.1"/>
    <property type="molecule type" value="Genomic_DNA"/>
</dbReference>
<dbReference type="PANTHER" id="PTHR34039">
    <property type="entry name" value="UPF0102 PROTEIN YRAN"/>
    <property type="match status" value="1"/>
</dbReference>
<proteinExistence type="inferred from homology"/>
<dbReference type="NCBIfam" id="NF009154">
    <property type="entry name" value="PRK12497.3-3"/>
    <property type="match status" value="1"/>
</dbReference>
<dbReference type="InterPro" id="IPR011856">
    <property type="entry name" value="tRNA_endonuc-like_dom_sf"/>
</dbReference>
<name>A0A6J7XS10_9ZZZZ</name>
<dbReference type="InterPro" id="IPR011335">
    <property type="entry name" value="Restrct_endonuc-II-like"/>
</dbReference>
<accession>A0A6J7XS10</accession>
<dbReference type="PANTHER" id="PTHR34039:SF1">
    <property type="entry name" value="UPF0102 PROTEIN YRAN"/>
    <property type="match status" value="1"/>
</dbReference>
<dbReference type="InterPro" id="IPR003509">
    <property type="entry name" value="UPF0102_YraN-like"/>
</dbReference>
<evidence type="ECO:0000313" key="1">
    <source>
        <dbReference type="EMBL" id="CAB5240150.1"/>
    </source>
</evidence>